<reference evidence="3" key="1">
    <citation type="submission" date="2020-02" db="EMBL/GenBank/DDBJ databases">
        <authorList>
            <person name="Fillo S."/>
            <person name="Giordani F."/>
            <person name="Tonon E."/>
            <person name="Drigo I."/>
            <person name="Anselmo A."/>
            <person name="Fortunato A."/>
            <person name="Bano L."/>
            <person name="Lista F."/>
        </authorList>
    </citation>
    <scope>NUCLEOTIDE SEQUENCE</scope>
    <source>
        <strain evidence="3">IZSVe-TV_9877_3_12</strain>
    </source>
</reference>
<proteinExistence type="predicted"/>
<keyword evidence="2" id="KW-0472">Membrane</keyword>
<name>A0A9Q3V4H5_CLOBO</name>
<accession>A0A9Q3V4H5</accession>
<evidence type="ECO:0000313" key="3">
    <source>
        <dbReference type="EMBL" id="MCD3193786.1"/>
    </source>
</evidence>
<reference evidence="3" key="2">
    <citation type="journal article" date="2021" name="Microorganisms">
        <title>Extensive Genome Exploration of Clostridium botulinum Group III Field Strains.</title>
        <authorList>
            <person name="Fillo S."/>
            <person name="Giordani F."/>
            <person name="Tonon E."/>
            <person name="Drigo I."/>
            <person name="Anselmo A."/>
            <person name="Fortunato A."/>
            <person name="Lista F."/>
            <person name="Bano L."/>
        </authorList>
    </citation>
    <scope>NUCLEOTIDE SEQUENCE</scope>
    <source>
        <strain evidence="3">IZSVe-TV_9877_3_12</strain>
    </source>
</reference>
<keyword evidence="1" id="KW-0175">Coiled coil</keyword>
<dbReference type="RefSeq" id="WP_198091090.1">
    <property type="nucleotide sequence ID" value="NZ_JAAMYB010000001.1"/>
</dbReference>
<feature type="coiled-coil region" evidence="1">
    <location>
        <begin position="80"/>
        <end position="107"/>
    </location>
</feature>
<protein>
    <submittedName>
        <fullName evidence="3">Uncharacterized protein</fullName>
    </submittedName>
</protein>
<dbReference type="Proteomes" id="UP000813637">
    <property type="component" value="Unassembled WGS sequence"/>
</dbReference>
<keyword evidence="2" id="KW-1133">Transmembrane helix</keyword>
<keyword evidence="2" id="KW-0812">Transmembrane</keyword>
<organism evidence="3 4">
    <name type="scientific">Clostridium botulinum C</name>
    <dbReference type="NCBI Taxonomy" id="36828"/>
    <lineage>
        <taxon>Bacteria</taxon>
        <taxon>Bacillati</taxon>
        <taxon>Bacillota</taxon>
        <taxon>Clostridia</taxon>
        <taxon>Eubacteriales</taxon>
        <taxon>Clostridiaceae</taxon>
        <taxon>Clostridium</taxon>
    </lineage>
</organism>
<gene>
    <name evidence="3" type="ORF">G8S53_00585</name>
</gene>
<evidence type="ECO:0000256" key="2">
    <source>
        <dbReference type="SAM" id="Phobius"/>
    </source>
</evidence>
<feature type="transmembrane region" description="Helical" evidence="2">
    <location>
        <begin position="12"/>
        <end position="36"/>
    </location>
</feature>
<evidence type="ECO:0000256" key="1">
    <source>
        <dbReference type="SAM" id="Coils"/>
    </source>
</evidence>
<sequence length="707" mass="80845">MNFKRKRGSSLIIVIFIFAVLIIFGAAIMTFALSAYKTTIASARSRQNQYFSEMGINTTKAILGVFVSKGIEEGNKAVYNKKKEIEKQRKNKDIKFTEESIKEMLKEAFYKGYNDIQSGNNQPGYESTLKNLIINNKQDDNFLKVFHKDLYNEKYINSLNCLIKEQKNRNIKVKLLNKKIQFTDKVLSLKFNSRNSKSKGINFTVNIGKPNYTADIKECNIDKNKALDTCIFSNGQLNVNSNVDIYGDIYVKGLYNKGINFTKPGIKLITYSDEELYYGKISTANNIILTKDNSLNSSGDIFASSIILNGFENSILKNNNSNGLKSKNVYLKNDLMLNGKNNNVNILGDLYGFNHIIDKEQSQLQRKNASSILINDLTNTSFINIHGNLYLMGTGYVKSNKNLKDYQTGESVAVKGNYRAYTYGLNKNIKGQQSLKKDNIKFSNKYSPFYFAEEFKDGTKLNVQDKARYFKGYTEENKNSEEIIKPNIKVKGKVYSVGAVINNEKISVNNCLEPQEELKKKQNEYQKEIYGQEYLDYSTNPEPINIKDIIDFSKKDFNKTSINNESKDIVYMNNSLNELFIQKGNKNKLEYNTLTLKNNQQGIIIANCDINIKAPFEFTGTIISGGSINLISNDDEKIIIRQGKQGEFSLKDFINNRENFKNYFKGVFIDSINKDYDDKYEKIDIKDIISSKNLDGLIKVVKWKIVR</sequence>
<comment type="caution">
    <text evidence="3">The sequence shown here is derived from an EMBL/GenBank/DDBJ whole genome shotgun (WGS) entry which is preliminary data.</text>
</comment>
<evidence type="ECO:0000313" key="4">
    <source>
        <dbReference type="Proteomes" id="UP000813637"/>
    </source>
</evidence>
<dbReference type="AlphaFoldDB" id="A0A9Q3V4H5"/>
<dbReference type="EMBL" id="JAAMYB010000001">
    <property type="protein sequence ID" value="MCD3193786.1"/>
    <property type="molecule type" value="Genomic_DNA"/>
</dbReference>